<dbReference type="eggNOG" id="COG3391">
    <property type="taxonomic scope" value="Bacteria"/>
</dbReference>
<dbReference type="AlphaFoldDB" id="D0LUQ5"/>
<evidence type="ECO:0000313" key="8">
    <source>
        <dbReference type="EMBL" id="ACY13945.1"/>
    </source>
</evidence>
<evidence type="ECO:0000256" key="4">
    <source>
        <dbReference type="ARBA" id="ARBA00023157"/>
    </source>
</evidence>
<dbReference type="Pfam" id="PF00147">
    <property type="entry name" value="Fibrinogen_C"/>
    <property type="match status" value="1"/>
</dbReference>
<sequence length="428" mass="44390">MPRSELVIHRLKRAERAVFRGYLALVMLLGACFAPEYPQGIPCSGRQTCPPGQTCGADDVCRVTPLPPTPGEDATPVERDAAPVEMDAAAPDSTPAPSCADCDVNASCDADAEPIFCQCDAGYAGDGFSCADIDECAADQPSHDCSPDATCTNTPGGHLCACNAGFFGDGSSCRRARSCADLLALAPATGTGVYTIDPDDVGAVAPFEVFCDMDREGGGWTLLFVSSDDGADTWTITARTRMTTDTTPIGDLGDTARDFKSPAYHALPFRALLFVHQPSGITAAYGDVGDGSGDFGSFLAGVEYPVCDFALAGNGHELTGGTLTPQTLLCDTDLYFNLGDHESRSVATCSDPTAGSNNNTFGPGWSITNNAACPFDDPSLAALGPQDSCAGCNDVSALESNARGFGNHLGLNTGAAGQAENYIQMYAR</sequence>
<dbReference type="InterPro" id="IPR024731">
    <property type="entry name" value="NELL2-like_EGF"/>
</dbReference>
<evidence type="ECO:0000256" key="1">
    <source>
        <dbReference type="ARBA" id="ARBA00022536"/>
    </source>
</evidence>
<dbReference type="STRING" id="502025.Hoch_1391"/>
<gene>
    <name evidence="8" type="ordered locus">Hoch_1391</name>
</gene>
<dbReference type="CDD" id="cd00054">
    <property type="entry name" value="EGF_CA"/>
    <property type="match status" value="1"/>
</dbReference>
<dbReference type="InterPro" id="IPR001881">
    <property type="entry name" value="EGF-like_Ca-bd_dom"/>
</dbReference>
<dbReference type="Gene3D" id="2.10.25.10">
    <property type="entry name" value="Laminin"/>
    <property type="match status" value="2"/>
</dbReference>
<dbReference type="PANTHER" id="PTHR24042:SF5">
    <property type="entry name" value="EGF-LIKE CALCIUM-BINDING DOMAIN-CONTAINING PROTEIN"/>
    <property type="match status" value="1"/>
</dbReference>
<dbReference type="EMBL" id="CP001804">
    <property type="protein sequence ID" value="ACY13945.1"/>
    <property type="molecule type" value="Genomic_DNA"/>
</dbReference>
<dbReference type="InterPro" id="IPR002181">
    <property type="entry name" value="Fibrinogen_a/b/g_C_dom"/>
</dbReference>
<keyword evidence="3" id="KW-0677">Repeat</keyword>
<dbReference type="FunFam" id="2.10.25.10:FF:000038">
    <property type="entry name" value="Fibrillin 2"/>
    <property type="match status" value="1"/>
</dbReference>
<evidence type="ECO:0000259" key="7">
    <source>
        <dbReference type="PROSITE" id="PS51406"/>
    </source>
</evidence>
<dbReference type="PANTHER" id="PTHR24042">
    <property type="entry name" value="NEL HOMOLOG"/>
    <property type="match status" value="1"/>
</dbReference>
<evidence type="ECO:0000256" key="2">
    <source>
        <dbReference type="ARBA" id="ARBA00022729"/>
    </source>
</evidence>
<dbReference type="PROSITE" id="PS50026">
    <property type="entry name" value="EGF_3"/>
    <property type="match status" value="1"/>
</dbReference>
<dbReference type="HOGENOM" id="CLU_594172_0_0_7"/>
<dbReference type="Gene3D" id="2.60.120.1000">
    <property type="match status" value="1"/>
</dbReference>
<accession>D0LUQ5</accession>
<dbReference type="SMART" id="SM00181">
    <property type="entry name" value="EGF"/>
    <property type="match status" value="2"/>
</dbReference>
<evidence type="ECO:0000256" key="5">
    <source>
        <dbReference type="ARBA" id="ARBA00023180"/>
    </source>
</evidence>
<dbReference type="InterPro" id="IPR036056">
    <property type="entry name" value="Fibrinogen-like_C"/>
</dbReference>
<dbReference type="NCBIfam" id="NF040941">
    <property type="entry name" value="GGGWT_bact"/>
    <property type="match status" value="1"/>
</dbReference>
<dbReference type="PROSITE" id="PS51406">
    <property type="entry name" value="FIBRINOGEN_C_2"/>
    <property type="match status" value="1"/>
</dbReference>
<dbReference type="PROSITE" id="PS51257">
    <property type="entry name" value="PROKAR_LIPOPROTEIN"/>
    <property type="match status" value="1"/>
</dbReference>
<reference evidence="8 9" key="1">
    <citation type="journal article" date="2010" name="Stand. Genomic Sci.">
        <title>Complete genome sequence of Haliangium ochraceum type strain (SMP-2).</title>
        <authorList>
            <consortium name="US DOE Joint Genome Institute (JGI-PGF)"/>
            <person name="Ivanova N."/>
            <person name="Daum C."/>
            <person name="Lang E."/>
            <person name="Abt B."/>
            <person name="Kopitz M."/>
            <person name="Saunders E."/>
            <person name="Lapidus A."/>
            <person name="Lucas S."/>
            <person name="Glavina Del Rio T."/>
            <person name="Nolan M."/>
            <person name="Tice H."/>
            <person name="Copeland A."/>
            <person name="Cheng J.F."/>
            <person name="Chen F."/>
            <person name="Bruce D."/>
            <person name="Goodwin L."/>
            <person name="Pitluck S."/>
            <person name="Mavromatis K."/>
            <person name="Pati A."/>
            <person name="Mikhailova N."/>
            <person name="Chen A."/>
            <person name="Palaniappan K."/>
            <person name="Land M."/>
            <person name="Hauser L."/>
            <person name="Chang Y.J."/>
            <person name="Jeffries C.D."/>
            <person name="Detter J.C."/>
            <person name="Brettin T."/>
            <person name="Rohde M."/>
            <person name="Goker M."/>
            <person name="Bristow J."/>
            <person name="Markowitz V."/>
            <person name="Eisen J.A."/>
            <person name="Hugenholtz P."/>
            <person name="Kyrpides N.C."/>
            <person name="Klenk H.P."/>
        </authorList>
    </citation>
    <scope>NUCLEOTIDE SEQUENCE [LARGE SCALE GENOMIC DNA]</scope>
    <source>
        <strain evidence="9">DSM 14365 / CIP 107738 / JCM 11303 / AJ 13395 / SMP-2</strain>
    </source>
</reference>
<dbReference type="Proteomes" id="UP000001880">
    <property type="component" value="Chromosome"/>
</dbReference>
<name>D0LUQ5_HALO1</name>
<dbReference type="GO" id="GO:0005615">
    <property type="term" value="C:extracellular space"/>
    <property type="evidence" value="ECO:0007669"/>
    <property type="project" value="TreeGrafter"/>
</dbReference>
<feature type="domain" description="EGF-like" evidence="6">
    <location>
        <begin position="132"/>
        <end position="172"/>
    </location>
</feature>
<dbReference type="Pfam" id="PF12947">
    <property type="entry name" value="EGF_3"/>
    <property type="match status" value="1"/>
</dbReference>
<dbReference type="KEGG" id="hoh:Hoch_1391"/>
<keyword evidence="5" id="KW-0325">Glycoprotein</keyword>
<dbReference type="SUPFAM" id="SSF56496">
    <property type="entry name" value="Fibrinogen C-terminal domain-like"/>
    <property type="match status" value="1"/>
</dbReference>
<feature type="domain" description="Fibrinogen C-terminal" evidence="7">
    <location>
        <begin position="170"/>
        <end position="222"/>
    </location>
</feature>
<dbReference type="GO" id="GO:0008201">
    <property type="term" value="F:heparin binding"/>
    <property type="evidence" value="ECO:0007669"/>
    <property type="project" value="TreeGrafter"/>
</dbReference>
<keyword evidence="9" id="KW-1185">Reference proteome</keyword>
<organism evidence="8 9">
    <name type="scientific">Haliangium ochraceum (strain DSM 14365 / JCM 11303 / SMP-2)</name>
    <dbReference type="NCBI Taxonomy" id="502025"/>
    <lineage>
        <taxon>Bacteria</taxon>
        <taxon>Pseudomonadati</taxon>
        <taxon>Myxococcota</taxon>
        <taxon>Polyangia</taxon>
        <taxon>Haliangiales</taxon>
        <taxon>Kofleriaceae</taxon>
        <taxon>Haliangium</taxon>
    </lineage>
</organism>
<keyword evidence="4" id="KW-1015">Disulfide bond</keyword>
<dbReference type="InterPro" id="IPR051586">
    <property type="entry name" value="PKC-binding_NELL"/>
</dbReference>
<keyword evidence="2" id="KW-0732">Signal</keyword>
<protein>
    <submittedName>
        <fullName evidence="8">EGF calcium-binding domain protein</fullName>
    </submittedName>
</protein>
<proteinExistence type="predicted"/>
<evidence type="ECO:0000259" key="6">
    <source>
        <dbReference type="PROSITE" id="PS50026"/>
    </source>
</evidence>
<dbReference type="SUPFAM" id="SSF57196">
    <property type="entry name" value="EGF/Laminin"/>
    <property type="match status" value="1"/>
</dbReference>
<dbReference type="GO" id="GO:0005509">
    <property type="term" value="F:calcium ion binding"/>
    <property type="evidence" value="ECO:0007669"/>
    <property type="project" value="InterPro"/>
</dbReference>
<dbReference type="InterPro" id="IPR000742">
    <property type="entry name" value="EGF"/>
</dbReference>
<keyword evidence="1" id="KW-0245">EGF-like domain</keyword>
<dbReference type="RefSeq" id="WP_012826554.1">
    <property type="nucleotide sequence ID" value="NC_013440.1"/>
</dbReference>
<dbReference type="SMART" id="SM00179">
    <property type="entry name" value="EGF_CA"/>
    <property type="match status" value="1"/>
</dbReference>
<evidence type="ECO:0000256" key="3">
    <source>
        <dbReference type="ARBA" id="ARBA00022737"/>
    </source>
</evidence>
<dbReference type="OrthoDB" id="5494230at2"/>
<evidence type="ECO:0000313" key="9">
    <source>
        <dbReference type="Proteomes" id="UP000001880"/>
    </source>
</evidence>